<evidence type="ECO:0000313" key="2">
    <source>
        <dbReference type="WBParaSite" id="nRc.2.0.1.t06988-RA"/>
    </source>
</evidence>
<organism evidence="1 2">
    <name type="scientific">Romanomermis culicivorax</name>
    <name type="common">Nematode worm</name>
    <dbReference type="NCBI Taxonomy" id="13658"/>
    <lineage>
        <taxon>Eukaryota</taxon>
        <taxon>Metazoa</taxon>
        <taxon>Ecdysozoa</taxon>
        <taxon>Nematoda</taxon>
        <taxon>Enoplea</taxon>
        <taxon>Dorylaimia</taxon>
        <taxon>Mermithida</taxon>
        <taxon>Mermithoidea</taxon>
        <taxon>Mermithidae</taxon>
        <taxon>Romanomermis</taxon>
    </lineage>
</organism>
<dbReference type="WBParaSite" id="nRc.2.0.1.t06988-RA">
    <property type="protein sequence ID" value="nRc.2.0.1.t06988-RA"/>
    <property type="gene ID" value="nRc.2.0.1.g06988"/>
</dbReference>
<dbReference type="Proteomes" id="UP000887565">
    <property type="component" value="Unplaced"/>
</dbReference>
<proteinExistence type="predicted"/>
<dbReference type="AlphaFoldDB" id="A0A915HZJ4"/>
<name>A0A915HZJ4_ROMCU</name>
<reference evidence="2" key="1">
    <citation type="submission" date="2022-11" db="UniProtKB">
        <authorList>
            <consortium name="WormBaseParasite"/>
        </authorList>
    </citation>
    <scope>IDENTIFICATION</scope>
</reference>
<evidence type="ECO:0000313" key="1">
    <source>
        <dbReference type="Proteomes" id="UP000887565"/>
    </source>
</evidence>
<accession>A0A915HZJ4</accession>
<keyword evidence="1" id="KW-1185">Reference proteome</keyword>
<protein>
    <submittedName>
        <fullName evidence="2">Uncharacterized protein</fullName>
    </submittedName>
</protein>
<sequence>MQISQDRLLQANKNANHTVNIIDRMEIYLQIRDEHHRLTHPAAKNPSVQPKFFPKLQLQPGLCKKTESKHTN</sequence>